<dbReference type="CDD" id="cd01949">
    <property type="entry name" value="GGDEF"/>
    <property type="match status" value="1"/>
</dbReference>
<feature type="domain" description="EAL" evidence="1">
    <location>
        <begin position="306"/>
        <end position="570"/>
    </location>
</feature>
<dbReference type="InterPro" id="IPR000160">
    <property type="entry name" value="GGDEF_dom"/>
</dbReference>
<dbReference type="Gene3D" id="3.30.70.270">
    <property type="match status" value="1"/>
</dbReference>
<dbReference type="InterPro" id="IPR001633">
    <property type="entry name" value="EAL_dom"/>
</dbReference>
<evidence type="ECO:0000313" key="4">
    <source>
        <dbReference type="Proteomes" id="UP001440612"/>
    </source>
</evidence>
<protein>
    <submittedName>
        <fullName evidence="3">EAL domain-containing protein</fullName>
    </submittedName>
</protein>
<keyword evidence="4" id="KW-1185">Reference proteome</keyword>
<dbReference type="SUPFAM" id="SSF55073">
    <property type="entry name" value="Nucleotide cyclase"/>
    <property type="match status" value="1"/>
</dbReference>
<accession>A0ABZ2V404</accession>
<dbReference type="Proteomes" id="UP001440612">
    <property type="component" value="Chromosome"/>
</dbReference>
<proteinExistence type="predicted"/>
<dbReference type="PROSITE" id="PS50887">
    <property type="entry name" value="GGDEF"/>
    <property type="match status" value="1"/>
</dbReference>
<sequence length="571" mass="62775">MDRIAQNASEAVLQACGVKGVAIWHRFFGHLGGATCPKAINKDAIYCSLEELLDARSISENTDASHTQCVHTDLALAAYPLAFDDQQIGWMALAIDAADFDAFHAEKGSHISDLTAMLLARSHISHQLEADLAVAHDHAKRLTKIAETDQLTKLENKASFEKKCKARLTNDLRPAAMLAFDLDDFKKVNDLYGHPFGDQYLKTIAATLKVTLPKGSIIGRTGGDEFCALVDIPDSGRAYLQSVIRHTNLAIKRGIATLGKVELGALSTGVSTFPDQATQFHELLRMSDCALYAAKRSDQVSATVYSSDMSTMLEPATKFGGPNDFEIQRITTHFQPIYDVANGKCQGLEILARMPDQNGTLLGPSAFSWVFRDYRLAAGLTAHILDTALEQLFVEACIDVRDVPDIWLNVTDNDCLNTDFIFDIQAVLSRYKLSWDHLVIEINEDTMVKSRNGVVPNLLREIRLRGGRVALDDFGAGRTGLTHACQWPVDIIKIDRSIMQELATNERTETMVDALTMVAARLKQKVVAEGIETQEQLELARHKGACLAQGFALSRPMSITQLQDTAALIAC</sequence>
<gene>
    <name evidence="3" type="ORF">AABB29_00425</name>
</gene>
<evidence type="ECO:0000259" key="2">
    <source>
        <dbReference type="PROSITE" id="PS50887"/>
    </source>
</evidence>
<evidence type="ECO:0000259" key="1">
    <source>
        <dbReference type="PROSITE" id="PS50883"/>
    </source>
</evidence>
<dbReference type="SMART" id="SM00052">
    <property type="entry name" value="EAL"/>
    <property type="match status" value="1"/>
</dbReference>
<dbReference type="RefSeq" id="WP_341367271.1">
    <property type="nucleotide sequence ID" value="NZ_CP150951.2"/>
</dbReference>
<dbReference type="InterPro" id="IPR035919">
    <property type="entry name" value="EAL_sf"/>
</dbReference>
<dbReference type="CDD" id="cd01948">
    <property type="entry name" value="EAL"/>
    <property type="match status" value="1"/>
</dbReference>
<dbReference type="Gene3D" id="3.20.20.450">
    <property type="entry name" value="EAL domain"/>
    <property type="match status" value="1"/>
</dbReference>
<dbReference type="Pfam" id="PF00563">
    <property type="entry name" value="EAL"/>
    <property type="match status" value="1"/>
</dbReference>
<dbReference type="NCBIfam" id="TIGR00254">
    <property type="entry name" value="GGDEF"/>
    <property type="match status" value="1"/>
</dbReference>
<evidence type="ECO:0000313" key="3">
    <source>
        <dbReference type="EMBL" id="WZC49160.1"/>
    </source>
</evidence>
<dbReference type="InterPro" id="IPR050706">
    <property type="entry name" value="Cyclic-di-GMP_PDE-like"/>
</dbReference>
<dbReference type="SUPFAM" id="SSF141868">
    <property type="entry name" value="EAL domain-like"/>
    <property type="match status" value="1"/>
</dbReference>
<name>A0ABZ2V404_9RHOB</name>
<dbReference type="InterPro" id="IPR029787">
    <property type="entry name" value="Nucleotide_cyclase"/>
</dbReference>
<dbReference type="PANTHER" id="PTHR33121:SF82">
    <property type="entry name" value="SIGNAL TRANSDUCTION PROTEIN CONTAINING A EAL DOMAIN"/>
    <property type="match status" value="1"/>
</dbReference>
<dbReference type="PANTHER" id="PTHR33121">
    <property type="entry name" value="CYCLIC DI-GMP PHOSPHODIESTERASE PDEF"/>
    <property type="match status" value="1"/>
</dbReference>
<dbReference type="PROSITE" id="PS50883">
    <property type="entry name" value="EAL"/>
    <property type="match status" value="1"/>
</dbReference>
<dbReference type="InterPro" id="IPR043128">
    <property type="entry name" value="Rev_trsase/Diguanyl_cyclase"/>
</dbReference>
<organism evidence="3 4">
    <name type="scientific">Yoonia phaeophyticola</name>
    <dbReference type="NCBI Taxonomy" id="3137369"/>
    <lineage>
        <taxon>Bacteria</taxon>
        <taxon>Pseudomonadati</taxon>
        <taxon>Pseudomonadota</taxon>
        <taxon>Alphaproteobacteria</taxon>
        <taxon>Rhodobacterales</taxon>
        <taxon>Paracoccaceae</taxon>
        <taxon>Yoonia</taxon>
    </lineage>
</organism>
<feature type="domain" description="GGDEF" evidence="2">
    <location>
        <begin position="173"/>
        <end position="307"/>
    </location>
</feature>
<dbReference type="SMART" id="SM00267">
    <property type="entry name" value="GGDEF"/>
    <property type="match status" value="1"/>
</dbReference>
<dbReference type="Pfam" id="PF00990">
    <property type="entry name" value="GGDEF"/>
    <property type="match status" value="1"/>
</dbReference>
<dbReference type="EMBL" id="CP150951">
    <property type="protein sequence ID" value="WZC49160.1"/>
    <property type="molecule type" value="Genomic_DNA"/>
</dbReference>
<reference evidence="4" key="1">
    <citation type="submission" date="2024-04" db="EMBL/GenBank/DDBJ databases">
        <title>Phylogenomic analyses of a clade within the roseobacter group suggest taxonomic reassignments of species of the genera Aestuariivita, Citreicella, Loktanella, Nautella, Pelagibaca, Ruegeria, Thalassobius, Thiobacimonas and Tropicibacter, and the proposal o.</title>
        <authorList>
            <person name="Jeon C.O."/>
        </authorList>
    </citation>
    <scope>NUCLEOTIDE SEQUENCE [LARGE SCALE GENOMIC DNA]</scope>
    <source>
        <strain evidence="4">BS5-3</strain>
    </source>
</reference>